<feature type="chain" id="PRO_5045920275" evidence="3">
    <location>
        <begin position="35"/>
        <end position="216"/>
    </location>
</feature>
<dbReference type="InterPro" id="IPR013766">
    <property type="entry name" value="Thioredoxin_domain"/>
</dbReference>
<organism evidence="5 6">
    <name type="scientific">Novosphingobium capsulatum</name>
    <dbReference type="NCBI Taxonomy" id="13688"/>
    <lineage>
        <taxon>Bacteria</taxon>
        <taxon>Pseudomonadati</taxon>
        <taxon>Pseudomonadota</taxon>
        <taxon>Alphaproteobacteria</taxon>
        <taxon>Sphingomonadales</taxon>
        <taxon>Sphingomonadaceae</taxon>
        <taxon>Novosphingobium</taxon>
    </lineage>
</organism>
<evidence type="ECO:0000313" key="5">
    <source>
        <dbReference type="EMBL" id="MDR6511630.1"/>
    </source>
</evidence>
<dbReference type="PROSITE" id="PS51352">
    <property type="entry name" value="THIOREDOXIN_2"/>
    <property type="match status" value="1"/>
</dbReference>
<dbReference type="Proteomes" id="UP001184150">
    <property type="component" value="Unassembled WGS sequence"/>
</dbReference>
<feature type="signal peptide" evidence="3">
    <location>
        <begin position="1"/>
        <end position="34"/>
    </location>
</feature>
<evidence type="ECO:0000256" key="2">
    <source>
        <dbReference type="ARBA" id="ARBA00023008"/>
    </source>
</evidence>
<dbReference type="InterPro" id="IPR003782">
    <property type="entry name" value="SCO1/SenC"/>
</dbReference>
<dbReference type="PANTHER" id="PTHR12151:SF25">
    <property type="entry name" value="LINALOOL DEHYDRATASE_ISOMERASE DOMAIN-CONTAINING PROTEIN"/>
    <property type="match status" value="1"/>
</dbReference>
<evidence type="ECO:0000256" key="1">
    <source>
        <dbReference type="ARBA" id="ARBA00010996"/>
    </source>
</evidence>
<dbReference type="Pfam" id="PF02630">
    <property type="entry name" value="SCO1-SenC"/>
    <property type="match status" value="1"/>
</dbReference>
<dbReference type="CDD" id="cd02968">
    <property type="entry name" value="SCO"/>
    <property type="match status" value="1"/>
</dbReference>
<dbReference type="PANTHER" id="PTHR12151">
    <property type="entry name" value="ELECTRON TRANSPORT PROTIN SCO1/SENC FAMILY MEMBER"/>
    <property type="match status" value="1"/>
</dbReference>
<comment type="caution">
    <text evidence="5">The sequence shown here is derived from an EMBL/GenBank/DDBJ whole genome shotgun (WGS) entry which is preliminary data.</text>
</comment>
<comment type="similarity">
    <text evidence="1">Belongs to the SCO1/2 family.</text>
</comment>
<reference evidence="5 6" key="1">
    <citation type="submission" date="2023-07" db="EMBL/GenBank/DDBJ databases">
        <title>Sorghum-associated microbial communities from plants grown in Nebraska, USA.</title>
        <authorList>
            <person name="Schachtman D."/>
        </authorList>
    </citation>
    <scope>NUCLEOTIDE SEQUENCE [LARGE SCALE GENOMIC DNA]</scope>
    <source>
        <strain evidence="5 6">DS1027</strain>
    </source>
</reference>
<dbReference type="SUPFAM" id="SSF52833">
    <property type="entry name" value="Thioredoxin-like"/>
    <property type="match status" value="1"/>
</dbReference>
<evidence type="ECO:0000313" key="6">
    <source>
        <dbReference type="Proteomes" id="UP001184150"/>
    </source>
</evidence>
<keyword evidence="2" id="KW-0186">Copper</keyword>
<accession>A0ABU1MMR9</accession>
<dbReference type="EMBL" id="JAVDRD010000006">
    <property type="protein sequence ID" value="MDR6511630.1"/>
    <property type="molecule type" value="Genomic_DNA"/>
</dbReference>
<evidence type="ECO:0000256" key="3">
    <source>
        <dbReference type="SAM" id="SignalP"/>
    </source>
</evidence>
<name>A0ABU1MMR9_9SPHN</name>
<proteinExistence type="inferred from homology"/>
<dbReference type="RefSeq" id="WP_168352741.1">
    <property type="nucleotide sequence ID" value="NZ_JAVDRD010000006.1"/>
</dbReference>
<keyword evidence="3" id="KW-0732">Signal</keyword>
<sequence>MNRHAMDHPSFLPIIARKCLSALALATALTLPLAACNNAAPASDAPLAGAQLGGDFTLVNEAGKTVHAADFAGKYTVFYFGYTYCPDVCPLDAANLMQGYHAFAKAHPDKAARLVPIFVSIDPARDTPQVLAQFTGNFGKELVGLTGSSDQIATVAKEFAVYYQKRAAPKGAAPQAYLMDHSRAAYLMGPDGKPIALLPVEQNGEAVAAELTRWVR</sequence>
<dbReference type="Gene3D" id="3.40.30.10">
    <property type="entry name" value="Glutaredoxin"/>
    <property type="match status" value="1"/>
</dbReference>
<protein>
    <submittedName>
        <fullName evidence="5">Protein SCO1/2</fullName>
    </submittedName>
</protein>
<gene>
    <name evidence="5" type="ORF">J2792_002506</name>
</gene>
<keyword evidence="6" id="KW-1185">Reference proteome</keyword>
<evidence type="ECO:0000259" key="4">
    <source>
        <dbReference type="PROSITE" id="PS51352"/>
    </source>
</evidence>
<feature type="domain" description="Thioredoxin" evidence="4">
    <location>
        <begin position="47"/>
        <end position="216"/>
    </location>
</feature>
<dbReference type="InterPro" id="IPR036249">
    <property type="entry name" value="Thioredoxin-like_sf"/>
</dbReference>